<dbReference type="InterPro" id="IPR009875">
    <property type="entry name" value="PilZ_domain"/>
</dbReference>
<dbReference type="Proteomes" id="UP001238179">
    <property type="component" value="Chromosome"/>
</dbReference>
<evidence type="ECO:0000313" key="2">
    <source>
        <dbReference type="EMBL" id="BDU70931.1"/>
    </source>
</evidence>
<dbReference type="GO" id="GO:0035438">
    <property type="term" value="F:cyclic-di-GMP binding"/>
    <property type="evidence" value="ECO:0007669"/>
    <property type="project" value="InterPro"/>
</dbReference>
<dbReference type="Pfam" id="PF07238">
    <property type="entry name" value="PilZ"/>
    <property type="match status" value="1"/>
</dbReference>
<keyword evidence="3" id="KW-1185">Reference proteome</keyword>
<dbReference type="KEGG" id="msil:METEAL_01050"/>
<dbReference type="EMBL" id="AP027080">
    <property type="protein sequence ID" value="BDU70931.1"/>
    <property type="molecule type" value="Genomic_DNA"/>
</dbReference>
<dbReference type="AlphaFoldDB" id="A0AA48GE94"/>
<dbReference type="RefSeq" id="WP_316413830.1">
    <property type="nucleotide sequence ID" value="NZ_AP027080.1"/>
</dbReference>
<proteinExistence type="predicted"/>
<evidence type="ECO:0000259" key="1">
    <source>
        <dbReference type="Pfam" id="PF07238"/>
    </source>
</evidence>
<dbReference type="Gene3D" id="2.40.10.220">
    <property type="entry name" value="predicted glycosyltransferase like domains"/>
    <property type="match status" value="1"/>
</dbReference>
<sequence length="122" mass="13383">MDSATDRRSKLRIVVGPDVTIQFRVKQFAYNNIRITNLSAGGCFATLPRAENHLFRQGTLLEHFGFENPDLTGEPFMAKVAYVLGGSGGGRGALELIGLGIHFLAMTPSMEESLLHFVESRT</sequence>
<evidence type="ECO:0000313" key="3">
    <source>
        <dbReference type="Proteomes" id="UP001238179"/>
    </source>
</evidence>
<gene>
    <name evidence="2" type="ORF">METEAL_01050</name>
</gene>
<organism evidence="2 3">
    <name type="scientific">Mesoterricola silvestris</name>
    <dbReference type="NCBI Taxonomy" id="2927979"/>
    <lineage>
        <taxon>Bacteria</taxon>
        <taxon>Pseudomonadati</taxon>
        <taxon>Acidobacteriota</taxon>
        <taxon>Holophagae</taxon>
        <taxon>Holophagales</taxon>
        <taxon>Holophagaceae</taxon>
        <taxon>Mesoterricola</taxon>
    </lineage>
</organism>
<reference evidence="3" key="1">
    <citation type="journal article" date="2023" name="Int. J. Syst. Evol. Microbiol.">
        <title>Mesoterricola silvestris gen. nov., sp. nov., Mesoterricola sediminis sp. nov., Geothrix oryzae sp. nov., Geothrix edaphica sp. nov., Geothrix rubra sp. nov., and Geothrix limicola sp. nov., six novel members of Acidobacteriota isolated from soils.</title>
        <authorList>
            <person name="Itoh H."/>
            <person name="Sugisawa Y."/>
            <person name="Mise K."/>
            <person name="Xu Z."/>
            <person name="Kuniyasu M."/>
            <person name="Ushijima N."/>
            <person name="Kawano K."/>
            <person name="Kobayashi E."/>
            <person name="Shiratori Y."/>
            <person name="Masuda Y."/>
            <person name="Senoo K."/>
        </authorList>
    </citation>
    <scope>NUCLEOTIDE SEQUENCE [LARGE SCALE GENOMIC DNA]</scope>
    <source>
        <strain evidence="3">W79</strain>
    </source>
</reference>
<feature type="domain" description="PilZ" evidence="1">
    <location>
        <begin position="6"/>
        <end position="119"/>
    </location>
</feature>
<protein>
    <recommendedName>
        <fullName evidence="1">PilZ domain-containing protein</fullName>
    </recommendedName>
</protein>
<name>A0AA48GE94_9BACT</name>
<accession>A0AA48GE94</accession>